<keyword evidence="3" id="KW-1185">Reference proteome</keyword>
<feature type="transmembrane region" description="Helical" evidence="1">
    <location>
        <begin position="25"/>
        <end position="44"/>
    </location>
</feature>
<evidence type="ECO:0000313" key="3">
    <source>
        <dbReference type="Proteomes" id="UP000464215"/>
    </source>
</evidence>
<organism evidence="2 3">
    <name type="scientific">Flavobacterium phage vB_FspS_snusmum6-1</name>
    <dbReference type="NCBI Taxonomy" id="2686273"/>
    <lineage>
        <taxon>Viruses</taxon>
        <taxon>Duplodnaviria</taxon>
        <taxon>Heunggongvirae</taxon>
        <taxon>Uroviricota</taxon>
        <taxon>Caudoviricetes</taxon>
        <taxon>Muminvirus</taxon>
        <taxon>Muminvirus snusmum</taxon>
    </lineage>
</organism>
<accession>A0A6B9LFB8</accession>
<evidence type="ECO:0000256" key="1">
    <source>
        <dbReference type="SAM" id="Phobius"/>
    </source>
</evidence>
<sequence length="81" mass="8781">MKTFATSFLQVGLVAINTYLITHLHWVGIFIVSFLISLLWAFNVSKIAISTTNQKLTYALGAGCGAISGLLILIKIVAIQK</sequence>
<keyword evidence="1" id="KW-0472">Membrane</keyword>
<proteinExistence type="predicted"/>
<dbReference type="EMBL" id="MN812234">
    <property type="protein sequence ID" value="QHB40606.1"/>
    <property type="molecule type" value="Genomic_DNA"/>
</dbReference>
<evidence type="ECO:0000313" key="2">
    <source>
        <dbReference type="EMBL" id="QHB40606.1"/>
    </source>
</evidence>
<dbReference type="Proteomes" id="UP000464215">
    <property type="component" value="Segment"/>
</dbReference>
<feature type="transmembrane region" description="Helical" evidence="1">
    <location>
        <begin position="56"/>
        <end position="79"/>
    </location>
</feature>
<reference evidence="2 3" key="1">
    <citation type="journal article" date="2020" name="Viruses">
        <title>Diversity and Host Interactions Among Virulent and Temperate Baltic Sea Flavobacterium Phages.</title>
        <authorList>
            <person name="Nilsson E."/>
            <person name="Bayfield O.W."/>
            <person name="Lundin D."/>
            <person name="Antson A.A."/>
            <person name="Holmfeldt K."/>
        </authorList>
    </citation>
    <scope>NUCLEOTIDE SEQUENCE [LARGE SCALE GENOMIC DNA]</scope>
</reference>
<keyword evidence="1" id="KW-0812">Transmembrane</keyword>
<name>A0A6B9LFB8_9CAUD</name>
<protein>
    <submittedName>
        <fullName evidence="2">Uncharacterized protein</fullName>
    </submittedName>
</protein>
<gene>
    <name evidence="2" type="ORF">snusmum61_gp032</name>
</gene>
<keyword evidence="1" id="KW-1133">Transmembrane helix</keyword>